<keyword evidence="4" id="KW-1185">Reference proteome</keyword>
<dbReference type="InterPro" id="IPR050951">
    <property type="entry name" value="Retrovirus_Pol_polyprotein"/>
</dbReference>
<dbReference type="GO" id="GO:0003676">
    <property type="term" value="F:nucleic acid binding"/>
    <property type="evidence" value="ECO:0007669"/>
    <property type="project" value="InterPro"/>
</dbReference>
<dbReference type="GeneID" id="9064046"/>
<evidence type="ECO:0000313" key="4">
    <source>
        <dbReference type="Proteomes" id="UP000007800"/>
    </source>
</evidence>
<evidence type="ECO:0008006" key="5">
    <source>
        <dbReference type="Google" id="ProtNLM"/>
    </source>
</evidence>
<dbReference type="Gene3D" id="3.30.420.10">
    <property type="entry name" value="Ribonuclease H-like superfamily/Ribonuclease H"/>
    <property type="match status" value="1"/>
</dbReference>
<keyword evidence="2" id="KW-1133">Transmembrane helix</keyword>
<evidence type="ECO:0000313" key="3">
    <source>
        <dbReference type="EMBL" id="EER07935.1"/>
    </source>
</evidence>
<dbReference type="PANTHER" id="PTHR37984:SF5">
    <property type="entry name" value="PROTEIN NYNRIN-LIKE"/>
    <property type="match status" value="1"/>
</dbReference>
<dbReference type="Gene3D" id="3.10.10.10">
    <property type="entry name" value="HIV Type 1 Reverse Transcriptase, subunit A, domain 1"/>
    <property type="match status" value="1"/>
</dbReference>
<dbReference type="InterPro" id="IPR012337">
    <property type="entry name" value="RNaseH-like_sf"/>
</dbReference>
<dbReference type="InterPro" id="IPR043128">
    <property type="entry name" value="Rev_trsase/Diguanyl_cyclase"/>
</dbReference>
<dbReference type="EMBL" id="GG679448">
    <property type="protein sequence ID" value="EER07935.1"/>
    <property type="molecule type" value="Genomic_DNA"/>
</dbReference>
<organism evidence="4">
    <name type="scientific">Perkinsus marinus (strain ATCC 50983 / TXsc)</name>
    <dbReference type="NCBI Taxonomy" id="423536"/>
    <lineage>
        <taxon>Eukaryota</taxon>
        <taxon>Sar</taxon>
        <taxon>Alveolata</taxon>
        <taxon>Perkinsozoa</taxon>
        <taxon>Perkinsea</taxon>
        <taxon>Perkinsida</taxon>
        <taxon>Perkinsidae</taxon>
        <taxon>Perkinsus</taxon>
    </lineage>
</organism>
<name>C5L5Q4_PERM5</name>
<evidence type="ECO:0000256" key="2">
    <source>
        <dbReference type="SAM" id="Phobius"/>
    </source>
</evidence>
<dbReference type="InterPro" id="IPR043502">
    <property type="entry name" value="DNA/RNA_pol_sf"/>
</dbReference>
<evidence type="ECO:0000256" key="1">
    <source>
        <dbReference type="SAM" id="MobiDB-lite"/>
    </source>
</evidence>
<protein>
    <recommendedName>
        <fullName evidence="5">Integrase catalytic domain-containing protein</fullName>
    </recommendedName>
</protein>
<feature type="transmembrane region" description="Helical" evidence="2">
    <location>
        <begin position="870"/>
        <end position="886"/>
    </location>
</feature>
<dbReference type="InParanoid" id="C5L5Q4"/>
<feature type="compositionally biased region" description="Pro residues" evidence="1">
    <location>
        <begin position="1"/>
        <end position="12"/>
    </location>
</feature>
<dbReference type="Gene3D" id="3.30.70.270">
    <property type="match status" value="1"/>
</dbReference>
<keyword evidence="2" id="KW-0812">Transmembrane</keyword>
<dbReference type="OrthoDB" id="7462124at2759"/>
<gene>
    <name evidence="3" type="ORF">Pmar_PMAR003254</name>
</gene>
<reference evidence="3 4" key="1">
    <citation type="submission" date="2008-07" db="EMBL/GenBank/DDBJ databases">
        <authorList>
            <person name="El-Sayed N."/>
            <person name="Caler E."/>
            <person name="Inman J."/>
            <person name="Amedeo P."/>
            <person name="Hass B."/>
            <person name="Wortman J."/>
        </authorList>
    </citation>
    <scope>NUCLEOTIDE SEQUENCE [LARGE SCALE GENOMIC DNA]</scope>
    <source>
        <strain evidence="4">ATCC 50983 / TXsc</strain>
    </source>
</reference>
<dbReference type="SUPFAM" id="SSF53098">
    <property type="entry name" value="Ribonuclease H-like"/>
    <property type="match status" value="1"/>
</dbReference>
<dbReference type="SUPFAM" id="SSF56672">
    <property type="entry name" value="DNA/RNA polymerases"/>
    <property type="match status" value="1"/>
</dbReference>
<dbReference type="Proteomes" id="UP000007800">
    <property type="component" value="Unassembled WGS sequence"/>
</dbReference>
<keyword evidence="2" id="KW-0472">Membrane</keyword>
<feature type="transmembrane region" description="Helical" evidence="2">
    <location>
        <begin position="906"/>
        <end position="926"/>
    </location>
</feature>
<proteinExistence type="predicted"/>
<dbReference type="RefSeq" id="XP_002776119.1">
    <property type="nucleotide sequence ID" value="XM_002776073.1"/>
</dbReference>
<dbReference type="PANTHER" id="PTHR37984">
    <property type="entry name" value="PROTEIN CBG26694"/>
    <property type="match status" value="1"/>
</dbReference>
<dbReference type="CDD" id="cd09275">
    <property type="entry name" value="RNase_HI_RT_DIRS1"/>
    <property type="match status" value="1"/>
</dbReference>
<feature type="region of interest" description="Disordered" evidence="1">
    <location>
        <begin position="1"/>
        <end position="25"/>
    </location>
</feature>
<accession>C5L5Q4</accession>
<dbReference type="InterPro" id="IPR036397">
    <property type="entry name" value="RNaseH_sf"/>
</dbReference>
<sequence>MATPGRSPPPPATTVSSTGHQSDLQRLRRELARARRSLAQVREDLNNVIDDGSDDNSQVLDDLQGRESAALTRISEIETNIAEAQATIDAERSDLARQAGLSRAIQARLSVEDQNTTSSPPNDREGVLESPQYVSFTPSRAGNVIDPVPRVDERPPTTLADLNRLPVPEVQSGPHVASHVSLVENLFVEAGAGQFSASGSFVPHAKFKLTCFTKLATSLKPCPAALAVAHEVARTTRYDWASIRHELWQQFSRKDQLRDEYRSALQSLKFGGLEHADDFLRKCSALYHLYQDVYKDEASERRVMVRAVVNKLPENLRLDVIESVHHSTGVSRDTECTTSEDLEWELLLPFDGVRVGPTVVRCIRKSCRVFRDASIKLTLQSSSAKASEKEAARTTLHTRAAIDTLSQLHDGNPKHKRENLSKWASKFAAVYVIGGPGVQGPSDKVVRSDESKTISLRSGKGQLWFVAYNNKTEGLNAVKEIERAGLSYLLLSDSSDLCCGPGSPFEECEADLSSVRLADGSRREVSAVVETILGLFPHDCADPLVLGEVRIRLRVLVVKSFWRGSSTWCVLAGRNLLSYWQLEIRGSSYAAVRGVCVYQNAVRDPSYPSSDDLSILQVLPEGCEPPDLNLPGVRVQPSCDDSVDLGFPIPLGTKTISRVMDVLNALCDEGWAPLLKCPGDRLSVRLRKLLPVEVRDTLQQRYTFEIKFAGFESDSVRETRSCAGALYDRLSAENRKAYFDLIEDYVKRFWWVRAPPVVPTISSMSPVIPVFMVGPSMNRKPRLVLDCRELNRGLPKASSEAPDAFVVIGCLRWQSPPVMATVDAKQAFYRVRLQNLILQLGAATSTYWSSRMCFGLVFGPCGLLSSFGKLVAAISCLFMVCLWSLFVDDFVIGGSSDAVINNVKVLLFAMFACGFGVQLAKLRFICCASVSDAMTRLLSSLGVPISEKLPVLGVNFYYIDDNLILSCDRSSRLRSVRDFVVSDTSFETSKSEIYSICGKIGFDPAKRHPDCRAAADAMRALIGKAFNKEPWSERINLVTSMTTAQFAVFTALLMWMRELTDNCDCSHTSPCSSSSEPISALTLACDASRSGGGFLIVSSTEGGGDKSDDFDISSSPVICSEAFRWSKRQRLYHSNRRELMTLLLGLRTLSKLVAHQVEHCVCREPLSISVRSDNRACIAWSAQDASSLFTRSKAVEKRAIGRLILAIADEIKFLRRHASVSVLHVKGSPNLEADRLSRLFDRPCGNGLSLADALAGDIESGEIFWPTDDDEETKDLLCILIDDFARSALDRSRLFSELESENVASDLGADLIALLPSEASSSSFADQISHQCYDLSQAFHAVKALRFILRVLKANCKGREALEELEYPSLPNDRDIRALVHSAQQSDDICSRLIRESPTPSGPYVQDNDLVVFRSGTPFGFELRQFVIPKSSVALREKILLEAHRRCGHQGLRPSLSYVEDFHLPSGTSQMRDLLRLCVVCRTLRARRYWNALPSVRTDVVKLNTKCPYYKVAIDYYAVGDKIKLLSAMCCFSKHISFFRVESETSEEALRVLKILQLRTGGVRIIRSDRASYFRSVTNFVDRAATLLNASVELTSSRSPWELGSEKLHDIAGDRLRVLLRSSAGRWPDDSVREQQLLEELMLLMNTRPLGTYYVSENGSDVITPDALCYGRTRRLGCLYSGSTMDDAEFATNFAPYRVRAFRNAFVSWLWSELKKHSCSSVRAKSRGVTPAEFAPGDAVLVYMGGRKLGMSFRLGHVIELVSGRRVRVRFPSGLITLENLYNIVLLRAHSHISPEQSNVSRVGMPIVLGSGSCEREAQICFDPCNYSGEVWVKLKNGNVPEIVDLSSAVWRLGSLSSTDSVRQGGRDSTRDNCDTTLPSLVGMRLSVLYDVIIPGRKRPQKRYYRGTVVAVRASGDVDIEWDDIHSEISTLDLSSATYHIVR</sequence>